<comment type="caution">
    <text evidence="2">The sequence shown here is derived from an EMBL/GenBank/DDBJ whole genome shotgun (WGS) entry which is preliminary data.</text>
</comment>
<evidence type="ECO:0000313" key="3">
    <source>
        <dbReference type="Proteomes" id="UP000722459"/>
    </source>
</evidence>
<keyword evidence="1" id="KW-0663">Pyridoxal phosphate</keyword>
<dbReference type="InterPro" id="IPR000653">
    <property type="entry name" value="DegT/StrS_aminotransferase"/>
</dbReference>
<proteinExistence type="inferred from homology"/>
<accession>A0A8T5GE33</accession>
<organism evidence="2 3">
    <name type="scientific">Candidatus Iainarchaeum sp</name>
    <dbReference type="NCBI Taxonomy" id="3101447"/>
    <lineage>
        <taxon>Archaea</taxon>
        <taxon>Candidatus Iainarchaeota</taxon>
        <taxon>Candidatus Iainarchaeia</taxon>
        <taxon>Candidatus Iainarchaeales</taxon>
        <taxon>Candidatus Iainarchaeaceae</taxon>
        <taxon>Candidatus Iainarchaeum</taxon>
    </lineage>
</organism>
<dbReference type="GO" id="GO:0030170">
    <property type="term" value="F:pyridoxal phosphate binding"/>
    <property type="evidence" value="ECO:0007669"/>
    <property type="project" value="TreeGrafter"/>
</dbReference>
<dbReference type="Proteomes" id="UP000722459">
    <property type="component" value="Unassembled WGS sequence"/>
</dbReference>
<protein>
    <submittedName>
        <fullName evidence="2">Aspartate aminotransferase</fullName>
    </submittedName>
</protein>
<dbReference type="Gene3D" id="3.90.1150.10">
    <property type="entry name" value="Aspartate Aminotransferase, domain 1"/>
    <property type="match status" value="1"/>
</dbReference>
<evidence type="ECO:0000256" key="1">
    <source>
        <dbReference type="RuleBase" id="RU004508"/>
    </source>
</evidence>
<reference evidence="2" key="1">
    <citation type="journal article" date="2021" name="ISME J.">
        <title>Mercury methylation by metabolically versatile and cosmopolitan marine bacteria.</title>
        <authorList>
            <person name="Lin H."/>
            <person name="Ascher D.B."/>
            <person name="Myung Y."/>
            <person name="Lamborg C.H."/>
            <person name="Hallam S.J."/>
            <person name="Gionfriddo C.M."/>
            <person name="Holt K.E."/>
            <person name="Moreau J.W."/>
        </authorList>
    </citation>
    <scope>NUCLEOTIDE SEQUENCE</scope>
    <source>
        <strain evidence="2">SI075_bin30</strain>
    </source>
</reference>
<dbReference type="PANTHER" id="PTHR30244">
    <property type="entry name" value="TRANSAMINASE"/>
    <property type="match status" value="1"/>
</dbReference>
<keyword evidence="2" id="KW-0808">Transferase</keyword>
<name>A0A8T5GE33_9ARCH</name>
<evidence type="ECO:0000313" key="2">
    <source>
        <dbReference type="EMBL" id="MBT4870008.1"/>
    </source>
</evidence>
<dbReference type="InterPro" id="IPR015422">
    <property type="entry name" value="PyrdxlP-dep_Trfase_small"/>
</dbReference>
<dbReference type="SUPFAM" id="SSF53383">
    <property type="entry name" value="PLP-dependent transferases"/>
    <property type="match status" value="1"/>
</dbReference>
<dbReference type="EMBL" id="JABJNZ010000012">
    <property type="protein sequence ID" value="MBT4870008.1"/>
    <property type="molecule type" value="Genomic_DNA"/>
</dbReference>
<gene>
    <name evidence="2" type="ORF">HON47_00340</name>
</gene>
<dbReference type="PANTHER" id="PTHR30244:SF34">
    <property type="entry name" value="DTDP-4-AMINO-4,6-DIDEOXYGALACTOSE TRANSAMINASE"/>
    <property type="match status" value="1"/>
</dbReference>
<dbReference type="GO" id="GO:0000271">
    <property type="term" value="P:polysaccharide biosynthetic process"/>
    <property type="evidence" value="ECO:0007669"/>
    <property type="project" value="TreeGrafter"/>
</dbReference>
<keyword evidence="2" id="KW-0032">Aminotransferase</keyword>
<dbReference type="InterPro" id="IPR015424">
    <property type="entry name" value="PyrdxlP-dep_Trfase"/>
</dbReference>
<dbReference type="PIRSF" id="PIRSF000390">
    <property type="entry name" value="PLP_StrS"/>
    <property type="match status" value="1"/>
</dbReference>
<sequence>MKISDKYLIDDPLELKYLEEALKQKKLSGTSDLVKKYEEELATYFKSKYAIATSSGTASLICAVQEVASKGDEIILPSTIPLMTAYPLLLLGIKPVFCDSEKSSLGLDETDLSNKITKKTKAVINVPMWGYPIDYSKQQKIIEENDLVLIEDAAQAHGAKLCDKFVGTIGKMGCFSTQDRKILPTGEGGFILTDDKKMAEGVRKYSCFGFMNGIDFGLNFKLSGLQSALGRARIKQIDSQIRIRTKNANYITKNINSDKIRELKIPSESSPNYYSLLLEINTKDNAAFIQKLSDKGIPSDILKYDQIPLYEKEIFTPYKTNCSNAKSLLKNITTIPVHPGLGEEELEYIVKTINNTIEDF</sequence>
<dbReference type="InterPro" id="IPR015421">
    <property type="entry name" value="PyrdxlP-dep_Trfase_major"/>
</dbReference>
<dbReference type="GO" id="GO:0008483">
    <property type="term" value="F:transaminase activity"/>
    <property type="evidence" value="ECO:0007669"/>
    <property type="project" value="UniProtKB-KW"/>
</dbReference>
<dbReference type="Gene3D" id="3.40.640.10">
    <property type="entry name" value="Type I PLP-dependent aspartate aminotransferase-like (Major domain)"/>
    <property type="match status" value="1"/>
</dbReference>
<dbReference type="Pfam" id="PF01041">
    <property type="entry name" value="DegT_DnrJ_EryC1"/>
    <property type="match status" value="1"/>
</dbReference>
<dbReference type="AlphaFoldDB" id="A0A8T5GE33"/>
<comment type="similarity">
    <text evidence="1">Belongs to the DegT/DnrJ/EryC1 family.</text>
</comment>